<dbReference type="InterPro" id="IPR003495">
    <property type="entry name" value="CobW/HypB/UreG_nucleotide-bd"/>
</dbReference>
<dbReference type="Proteomes" id="UP000773469">
    <property type="component" value="Unassembled WGS sequence"/>
</dbReference>
<evidence type="ECO:0000313" key="2">
    <source>
        <dbReference type="EMBL" id="GIU40392.1"/>
    </source>
</evidence>
<evidence type="ECO:0000313" key="3">
    <source>
        <dbReference type="Proteomes" id="UP000773469"/>
    </source>
</evidence>
<dbReference type="Pfam" id="PF02492">
    <property type="entry name" value="cobW"/>
    <property type="match status" value="1"/>
</dbReference>
<evidence type="ECO:0000259" key="1">
    <source>
        <dbReference type="Pfam" id="PF02492"/>
    </source>
</evidence>
<dbReference type="InterPro" id="IPR027417">
    <property type="entry name" value="P-loop_NTPase"/>
</dbReference>
<keyword evidence="3" id="KW-1185">Reference proteome</keyword>
<accession>A0ABQ4NZA5</accession>
<gene>
    <name evidence="2" type="ORF">TUM3794_18180</name>
</gene>
<sequence>MILKPIPTTIITGFLGVGKTTFIKYLLKHKPENEVWAVLVNEFGEIGIDASLMDNQESGVQIKEVAGGCLCCAAGVPTQVAVTQLIAKAKPDRLLIEPTGLGHPKAIVEVLRQPHFEQVIALQSTLCLVDARKSNDERYRDHETFNQQIEIADLIIASKSDLANDDQREQLAQFLREKTLTTPVWPVTLLAGADSFIDTRELYDELTAQFLNVKTMAGRLASKPRTASSRLAMPQEMMGNASIFEARSEPVTMGANGIYHSGNQHDNVYSCGWIFDCSYEFDFELVFHWVKSQSYLRLKAVLICDEGIAGINCVDGELSVAELEDSMDSRLEIIAATPIEIEAIESQLLALSKRLSI</sequence>
<reference evidence="2 3" key="1">
    <citation type="submission" date="2021-05" db="EMBL/GenBank/DDBJ databases">
        <title>Molecular characterization for Shewanella algae harboring chromosomal blaOXA-55-like strains isolated from clinical and environment sample.</title>
        <authorList>
            <person name="Ohama Y."/>
            <person name="Aoki K."/>
            <person name="Harada S."/>
            <person name="Moriya K."/>
            <person name="Ishii Y."/>
            <person name="Tateda K."/>
        </authorList>
    </citation>
    <scope>NUCLEOTIDE SEQUENCE [LARGE SCALE GENOMIC DNA]</scope>
    <source>
        <strain evidence="2 3">MBTL60-118</strain>
    </source>
</reference>
<dbReference type="Gene3D" id="3.40.50.300">
    <property type="entry name" value="P-loop containing nucleotide triphosphate hydrolases"/>
    <property type="match status" value="1"/>
</dbReference>
<comment type="caution">
    <text evidence="2">The sequence shown here is derived from an EMBL/GenBank/DDBJ whole genome shotgun (WGS) entry which is preliminary data.</text>
</comment>
<dbReference type="InterPro" id="IPR051316">
    <property type="entry name" value="Zinc-reg_GTPase_activator"/>
</dbReference>
<organism evidence="2 3">
    <name type="scientific">Shewanella colwelliana</name>
    <name type="common">Alteromonas colwelliana</name>
    <dbReference type="NCBI Taxonomy" id="23"/>
    <lineage>
        <taxon>Bacteria</taxon>
        <taxon>Pseudomonadati</taxon>
        <taxon>Pseudomonadota</taxon>
        <taxon>Gammaproteobacteria</taxon>
        <taxon>Alteromonadales</taxon>
        <taxon>Shewanellaceae</taxon>
        <taxon>Shewanella</taxon>
    </lineage>
</organism>
<dbReference type="PANTHER" id="PTHR13748:SF46">
    <property type="entry name" value="ZINC CHAPERONE YEIR"/>
    <property type="match status" value="1"/>
</dbReference>
<feature type="domain" description="CobW/HypB/UreG nucleotide-binding" evidence="1">
    <location>
        <begin position="7"/>
        <end position="177"/>
    </location>
</feature>
<dbReference type="RefSeq" id="WP_220756782.1">
    <property type="nucleotide sequence ID" value="NZ_BPEU01000011.1"/>
</dbReference>
<dbReference type="PANTHER" id="PTHR13748">
    <property type="entry name" value="COBW-RELATED"/>
    <property type="match status" value="1"/>
</dbReference>
<protein>
    <submittedName>
        <fullName evidence="2">Cobalamin biosynthesis protein CobW</fullName>
    </submittedName>
</protein>
<dbReference type="EMBL" id="BPEU01000011">
    <property type="protein sequence ID" value="GIU40392.1"/>
    <property type="molecule type" value="Genomic_DNA"/>
</dbReference>
<name>A0ABQ4NZA5_SHECO</name>
<proteinExistence type="predicted"/>
<dbReference type="SUPFAM" id="SSF52540">
    <property type="entry name" value="P-loop containing nucleoside triphosphate hydrolases"/>
    <property type="match status" value="1"/>
</dbReference>
<dbReference type="CDD" id="cd03112">
    <property type="entry name" value="CobW-like"/>
    <property type="match status" value="1"/>
</dbReference>